<dbReference type="InterPro" id="IPR016084">
    <property type="entry name" value="Haem_Oase-like_multi-hlx"/>
</dbReference>
<evidence type="ECO:0000313" key="2">
    <source>
        <dbReference type="Proteomes" id="UP001432014"/>
    </source>
</evidence>
<name>A0ABZ1WKZ9_9ACTN</name>
<dbReference type="Pfam" id="PF14518">
    <property type="entry name" value="Haem_oxygenas_2"/>
    <property type="match status" value="1"/>
</dbReference>
<dbReference type="Gene3D" id="1.20.910.10">
    <property type="entry name" value="Heme oxygenase-like"/>
    <property type="match status" value="1"/>
</dbReference>
<reference evidence="1 2" key="1">
    <citation type="submission" date="2022-10" db="EMBL/GenBank/DDBJ databases">
        <title>The complete genomes of actinobacterial strains from the NBC collection.</title>
        <authorList>
            <person name="Joergensen T.S."/>
            <person name="Alvarez Arevalo M."/>
            <person name="Sterndorff E.B."/>
            <person name="Faurdal D."/>
            <person name="Vuksanovic O."/>
            <person name="Mourched A.-S."/>
            <person name="Charusanti P."/>
            <person name="Shaw S."/>
            <person name="Blin K."/>
            <person name="Weber T."/>
        </authorList>
    </citation>
    <scope>NUCLEOTIDE SEQUENCE [LARGE SCALE GENOMIC DNA]</scope>
    <source>
        <strain evidence="1 2">NBC_01247</strain>
    </source>
</reference>
<sequence length="212" mass="23258">MAELWRPAGLVERYGRYLRTMHEVIRASVPLMELAARRCVERGPADPVAGPLARYLERHIEEERGHDDWLLADLAAAGLDPAEPLRRQPPPAVARLVGPQYYWIEHFHPVSLLGYITVLEGNAPAPWLAARLAADTGLPGAAFQTVNHHAVLDCDHSAELDRFLDGLPLDRAQETAVAVSALHTADAAGELFARLARGGPSLPSRPERTPDR</sequence>
<dbReference type="EMBL" id="CP108482">
    <property type="protein sequence ID" value="WUS61464.1"/>
    <property type="molecule type" value="Genomic_DNA"/>
</dbReference>
<proteinExistence type="predicted"/>
<organism evidence="1 2">
    <name type="scientific">Kitasatospora herbaricolor</name>
    <dbReference type="NCBI Taxonomy" id="68217"/>
    <lineage>
        <taxon>Bacteria</taxon>
        <taxon>Bacillati</taxon>
        <taxon>Actinomycetota</taxon>
        <taxon>Actinomycetes</taxon>
        <taxon>Kitasatosporales</taxon>
        <taxon>Streptomycetaceae</taxon>
        <taxon>Kitasatospora</taxon>
    </lineage>
</organism>
<gene>
    <name evidence="1" type="ORF">OG469_11915</name>
</gene>
<accession>A0ABZ1WKZ9</accession>
<protein>
    <submittedName>
        <fullName evidence="1">Iron-containing redox enzyme family protein</fullName>
    </submittedName>
</protein>
<dbReference type="SUPFAM" id="SSF48613">
    <property type="entry name" value="Heme oxygenase-like"/>
    <property type="match status" value="1"/>
</dbReference>
<dbReference type="Proteomes" id="UP001432014">
    <property type="component" value="Chromosome"/>
</dbReference>
<keyword evidence="2" id="KW-1185">Reference proteome</keyword>
<evidence type="ECO:0000313" key="1">
    <source>
        <dbReference type="EMBL" id="WUS61464.1"/>
    </source>
</evidence>